<name>A0A1T4XCI4_9BACL</name>
<dbReference type="EMBL" id="FUYJ01000001">
    <property type="protein sequence ID" value="SKA87392.1"/>
    <property type="molecule type" value="Genomic_DNA"/>
</dbReference>
<dbReference type="GO" id="GO:0009847">
    <property type="term" value="P:spore germination"/>
    <property type="evidence" value="ECO:0007669"/>
    <property type="project" value="InterPro"/>
</dbReference>
<organism evidence="3 4">
    <name type="scientific">Sporosarcina newyorkensis</name>
    <dbReference type="NCBI Taxonomy" id="759851"/>
    <lineage>
        <taxon>Bacteria</taxon>
        <taxon>Bacillati</taxon>
        <taxon>Bacillota</taxon>
        <taxon>Bacilli</taxon>
        <taxon>Bacillales</taxon>
        <taxon>Caryophanaceae</taxon>
        <taxon>Sporosarcina</taxon>
    </lineage>
</organism>
<keyword evidence="4" id="KW-1185">Reference proteome</keyword>
<reference evidence="4" key="1">
    <citation type="submission" date="2017-02" db="EMBL/GenBank/DDBJ databases">
        <authorList>
            <person name="Varghese N."/>
            <person name="Submissions S."/>
        </authorList>
    </citation>
    <scope>NUCLEOTIDE SEQUENCE [LARGE SCALE GENOMIC DNA]</scope>
    <source>
        <strain evidence="4">DSM 23966</strain>
    </source>
</reference>
<protein>
    <submittedName>
        <fullName evidence="3">Spore germination protein</fullName>
    </submittedName>
</protein>
<evidence type="ECO:0000313" key="3">
    <source>
        <dbReference type="EMBL" id="SKA87392.1"/>
    </source>
</evidence>
<dbReference type="RefSeq" id="WP_078816458.1">
    <property type="nucleotide sequence ID" value="NZ_FUYJ01000001.1"/>
</dbReference>
<sequence>MKRMLFIMTYSFIVLGIYAFGKTQETEQLSVALNTQYSKSISDASQKLGELEESVKKSLLFEDEKSSAKEREDVWRLSSDIKASIGALPVNESFSTSWMNYLGRLGNYAKESTEQGNKDDYYAVMKRASDNLDELSSEWQVATSDLLSGDMTMQHWENKLGSNVENEGNWGKMGASIKQYGEAVFPLTASESDAQKKKELRNIKDQKITEDEAIERFKKLLPEVSNDVIAAEKSRKGAPYPFYHIRFSENSSIGYIDITQKGGHILSYLVERRMGKPTKSFEELKKMAAVFLDKADYKDVVLEESRENDVAWHFVFVRVNPDNNAKVFSDPIHIKMAKDNGEVLGMDTSEYIRKETLKPQPIRDVNWKEFFRTGVKVMEEELAYVENKQLEQRLAHYLTVVSNDKKPETYKIVVDTDTLEVIKTEKQ</sequence>
<dbReference type="Pfam" id="PF20769">
    <property type="entry name" value="YPEB_N"/>
    <property type="match status" value="1"/>
</dbReference>
<proteinExistence type="predicted"/>
<dbReference type="Pfam" id="PF14620">
    <property type="entry name" value="YPEB_PepSY1-2"/>
    <property type="match status" value="1"/>
</dbReference>
<dbReference type="InterPro" id="IPR014239">
    <property type="entry name" value="YpeB_PepSY1-2"/>
</dbReference>
<feature type="domain" description="Sporulation protein YpeB PepSY1 and PepSY2" evidence="1">
    <location>
        <begin position="169"/>
        <end position="355"/>
    </location>
</feature>
<evidence type="ECO:0000259" key="1">
    <source>
        <dbReference type="Pfam" id="PF14620"/>
    </source>
</evidence>
<feature type="domain" description="Sporulation protein YpeB N-terminal" evidence="2">
    <location>
        <begin position="26"/>
        <end position="135"/>
    </location>
</feature>
<dbReference type="AlphaFoldDB" id="A0A1T4XCI4"/>
<accession>A0A1T4XCI4</accession>
<gene>
    <name evidence="3" type="ORF">SAMN04244570_0492</name>
</gene>
<dbReference type="InterPro" id="IPR048402">
    <property type="entry name" value="YpeB_N"/>
</dbReference>
<dbReference type="Proteomes" id="UP000190042">
    <property type="component" value="Unassembled WGS sequence"/>
</dbReference>
<evidence type="ECO:0000259" key="2">
    <source>
        <dbReference type="Pfam" id="PF20769"/>
    </source>
</evidence>
<evidence type="ECO:0000313" key="4">
    <source>
        <dbReference type="Proteomes" id="UP000190042"/>
    </source>
</evidence>